<gene>
    <name evidence="3" type="ORF">BD626DRAFT_547082</name>
</gene>
<dbReference type="PANTHER" id="PTHR37487">
    <property type="entry name" value="CHROMOSOME 1, WHOLE GENOME SHOTGUN SEQUENCE"/>
    <property type="match status" value="1"/>
</dbReference>
<feature type="chain" id="PRO_5022011157" description="Ser-Thr-rich glycosyl-phosphatidyl-inositol-anchored membrane family-domain-containing protein" evidence="2">
    <location>
        <begin position="19"/>
        <end position="215"/>
    </location>
</feature>
<feature type="region of interest" description="Disordered" evidence="1">
    <location>
        <begin position="107"/>
        <end position="194"/>
    </location>
</feature>
<evidence type="ECO:0000313" key="4">
    <source>
        <dbReference type="Proteomes" id="UP000320762"/>
    </source>
</evidence>
<reference evidence="3 4" key="1">
    <citation type="journal article" date="2019" name="New Phytol.">
        <title>Comparative genomics reveals unique wood-decay strategies and fruiting body development in the Schizophyllaceae.</title>
        <authorList>
            <person name="Almasi E."/>
            <person name="Sahu N."/>
            <person name="Krizsan K."/>
            <person name="Balint B."/>
            <person name="Kovacs G.M."/>
            <person name="Kiss B."/>
            <person name="Cseklye J."/>
            <person name="Drula E."/>
            <person name="Henrissat B."/>
            <person name="Nagy I."/>
            <person name="Chovatia M."/>
            <person name="Adam C."/>
            <person name="LaButti K."/>
            <person name="Lipzen A."/>
            <person name="Riley R."/>
            <person name="Grigoriev I.V."/>
            <person name="Nagy L.G."/>
        </authorList>
    </citation>
    <scope>NUCLEOTIDE SEQUENCE [LARGE SCALE GENOMIC DNA]</scope>
    <source>
        <strain evidence="3 4">NL-1724</strain>
    </source>
</reference>
<evidence type="ECO:0000256" key="1">
    <source>
        <dbReference type="SAM" id="MobiDB-lite"/>
    </source>
</evidence>
<name>A0A550CIT9_9AGAR</name>
<protein>
    <recommendedName>
        <fullName evidence="5">Ser-Thr-rich glycosyl-phosphatidyl-inositol-anchored membrane family-domain-containing protein</fullName>
    </recommendedName>
</protein>
<dbReference type="PANTHER" id="PTHR37487:SF2">
    <property type="entry name" value="EXPRESSED PROTEIN"/>
    <property type="match status" value="1"/>
</dbReference>
<evidence type="ECO:0008006" key="5">
    <source>
        <dbReference type="Google" id="ProtNLM"/>
    </source>
</evidence>
<dbReference type="Proteomes" id="UP000320762">
    <property type="component" value="Unassembled WGS sequence"/>
</dbReference>
<feature type="signal peptide" evidence="2">
    <location>
        <begin position="1"/>
        <end position="18"/>
    </location>
</feature>
<dbReference type="AlphaFoldDB" id="A0A550CIT9"/>
<comment type="caution">
    <text evidence="3">The sequence shown here is derived from an EMBL/GenBank/DDBJ whole genome shotgun (WGS) entry which is preliminary data.</text>
</comment>
<keyword evidence="4" id="KW-1185">Reference proteome</keyword>
<organism evidence="3 4">
    <name type="scientific">Schizophyllum amplum</name>
    <dbReference type="NCBI Taxonomy" id="97359"/>
    <lineage>
        <taxon>Eukaryota</taxon>
        <taxon>Fungi</taxon>
        <taxon>Dikarya</taxon>
        <taxon>Basidiomycota</taxon>
        <taxon>Agaricomycotina</taxon>
        <taxon>Agaricomycetes</taxon>
        <taxon>Agaricomycetidae</taxon>
        <taxon>Agaricales</taxon>
        <taxon>Schizophyllaceae</taxon>
        <taxon>Schizophyllum</taxon>
    </lineage>
</organism>
<feature type="compositionally biased region" description="Low complexity" evidence="1">
    <location>
        <begin position="114"/>
        <end position="189"/>
    </location>
</feature>
<keyword evidence="2" id="KW-0732">Signal</keyword>
<dbReference type="OrthoDB" id="3362246at2759"/>
<evidence type="ECO:0000256" key="2">
    <source>
        <dbReference type="SAM" id="SignalP"/>
    </source>
</evidence>
<sequence>MKSAAIYVPLAAAAFVQAFTINTPASITQCQPTLITWDTSDSESPYYLSILPGNNPSGTPLKQFDSMDGSSYSWTTDIAQGTSIGFTLKDSTGKTVQSAAVTIQSSSDDSCINGSTSGSASATTAGSATASSTGSSTSSGSSASTTSSAATTSSSAASGTTSSRTSTSSSSRSSTTSATSSAASASSTSDENGALSNGASLGVAGAIAALVAFLA</sequence>
<evidence type="ECO:0000313" key="3">
    <source>
        <dbReference type="EMBL" id="TRM64683.1"/>
    </source>
</evidence>
<accession>A0A550CIT9</accession>
<dbReference type="STRING" id="97359.A0A550CIT9"/>
<proteinExistence type="predicted"/>
<dbReference type="EMBL" id="VDMD01000006">
    <property type="protein sequence ID" value="TRM64683.1"/>
    <property type="molecule type" value="Genomic_DNA"/>
</dbReference>